<dbReference type="EMBL" id="CAJNRD030001118">
    <property type="protein sequence ID" value="CAG5084046.1"/>
    <property type="molecule type" value="Genomic_DNA"/>
</dbReference>
<evidence type="ECO:0000256" key="5">
    <source>
        <dbReference type="PROSITE-ProRule" id="PRU00309"/>
    </source>
</evidence>
<keyword evidence="3" id="KW-0862">Zinc</keyword>
<evidence type="ECO:0000313" key="7">
    <source>
        <dbReference type="EMBL" id="CAG5084046.1"/>
    </source>
</evidence>
<dbReference type="InterPro" id="IPR006612">
    <property type="entry name" value="THAP_Znf"/>
</dbReference>
<keyword evidence="4 5" id="KW-0238">DNA-binding</keyword>
<comment type="caution">
    <text evidence="7">The sequence shown here is derived from an EMBL/GenBank/DDBJ whole genome shotgun (WGS) entry which is preliminary data.</text>
</comment>
<dbReference type="Proteomes" id="UP000786811">
    <property type="component" value="Unassembled WGS sequence"/>
</dbReference>
<proteinExistence type="predicted"/>
<name>A0A8J2H8M0_COTCN</name>
<evidence type="ECO:0000256" key="1">
    <source>
        <dbReference type="ARBA" id="ARBA00022723"/>
    </source>
</evidence>
<keyword evidence="1" id="KW-0479">Metal-binding</keyword>
<dbReference type="OrthoDB" id="7312725at2759"/>
<dbReference type="AlphaFoldDB" id="A0A8J2H8M0"/>
<organism evidence="7 8">
    <name type="scientific">Cotesia congregata</name>
    <name type="common">Parasitoid wasp</name>
    <name type="synonym">Apanteles congregatus</name>
    <dbReference type="NCBI Taxonomy" id="51543"/>
    <lineage>
        <taxon>Eukaryota</taxon>
        <taxon>Metazoa</taxon>
        <taxon>Ecdysozoa</taxon>
        <taxon>Arthropoda</taxon>
        <taxon>Hexapoda</taxon>
        <taxon>Insecta</taxon>
        <taxon>Pterygota</taxon>
        <taxon>Neoptera</taxon>
        <taxon>Endopterygota</taxon>
        <taxon>Hymenoptera</taxon>
        <taxon>Apocrita</taxon>
        <taxon>Ichneumonoidea</taxon>
        <taxon>Braconidae</taxon>
        <taxon>Microgastrinae</taxon>
        <taxon>Cotesia</taxon>
    </lineage>
</organism>
<evidence type="ECO:0000313" key="8">
    <source>
        <dbReference type="Proteomes" id="UP000786811"/>
    </source>
</evidence>
<dbReference type="PROSITE" id="PS50950">
    <property type="entry name" value="ZF_THAP"/>
    <property type="match status" value="1"/>
</dbReference>
<keyword evidence="2 5" id="KW-0863">Zinc-finger</keyword>
<reference evidence="7" key="1">
    <citation type="submission" date="2021-04" db="EMBL/GenBank/DDBJ databases">
        <authorList>
            <person name="Chebbi M.A.C M."/>
        </authorList>
    </citation>
    <scope>NUCLEOTIDE SEQUENCE</scope>
</reference>
<feature type="domain" description="THAP-type" evidence="6">
    <location>
        <begin position="1"/>
        <end position="54"/>
    </location>
</feature>
<protein>
    <recommendedName>
        <fullName evidence="6">THAP-type domain-containing protein</fullName>
    </recommendedName>
</protein>
<evidence type="ECO:0000256" key="4">
    <source>
        <dbReference type="ARBA" id="ARBA00023125"/>
    </source>
</evidence>
<dbReference type="SUPFAM" id="SSF57716">
    <property type="entry name" value="Glucocorticoid receptor-like (DNA-binding domain)"/>
    <property type="match status" value="1"/>
</dbReference>
<evidence type="ECO:0000256" key="3">
    <source>
        <dbReference type="ARBA" id="ARBA00022833"/>
    </source>
</evidence>
<feature type="non-terminal residue" evidence="7">
    <location>
        <position position="1"/>
    </location>
</feature>
<keyword evidence="8" id="KW-1185">Reference proteome</keyword>
<dbReference type="GO" id="GO:0003677">
    <property type="term" value="F:DNA binding"/>
    <property type="evidence" value="ECO:0007669"/>
    <property type="project" value="UniProtKB-UniRule"/>
</dbReference>
<evidence type="ECO:0000256" key="2">
    <source>
        <dbReference type="ARBA" id="ARBA00022771"/>
    </source>
</evidence>
<dbReference type="Pfam" id="PF05485">
    <property type="entry name" value="THAP"/>
    <property type="match status" value="1"/>
</dbReference>
<evidence type="ECO:0000259" key="6">
    <source>
        <dbReference type="PROSITE" id="PS50950"/>
    </source>
</evidence>
<gene>
    <name evidence="7" type="ORF">HICCMSTLAB_LOCUS3999</name>
</gene>
<dbReference type="GO" id="GO:0008270">
    <property type="term" value="F:zinc ion binding"/>
    <property type="evidence" value="ECO:0007669"/>
    <property type="project" value="UniProtKB-KW"/>
</dbReference>
<accession>A0A8J2H8M0</accession>
<sequence length="131" mass="15134">CKDWVQIIGDSDLLFLTIEFLSANRFVCSCHFNINDYKIQLRKKLKENAIPSIFEEEIIPLSEEQMKEFPLKNVKIIKTDAILEEVPAEILKIDRDNLEPNVPLAIELSPANYCENRVIYGAPKKKNKNVD</sequence>